<proteinExistence type="predicted"/>
<feature type="transmembrane region" description="Helical" evidence="2">
    <location>
        <begin position="218"/>
        <end position="241"/>
    </location>
</feature>
<accession>A0A4U0YXU6</accession>
<dbReference type="RefSeq" id="WP_136794039.1">
    <property type="nucleotide sequence ID" value="NZ_SWAU01000260.1"/>
</dbReference>
<organism evidence="3 4">
    <name type="scientific">Cereibacter changlensis</name>
    <dbReference type="NCBI Taxonomy" id="402884"/>
    <lineage>
        <taxon>Bacteria</taxon>
        <taxon>Pseudomonadati</taxon>
        <taxon>Pseudomonadota</taxon>
        <taxon>Alphaproteobacteria</taxon>
        <taxon>Rhodobacterales</taxon>
        <taxon>Paracoccaceae</taxon>
        <taxon>Cereibacter</taxon>
    </lineage>
</organism>
<feature type="transmembrane region" description="Helical" evidence="2">
    <location>
        <begin position="143"/>
        <end position="161"/>
    </location>
</feature>
<evidence type="ECO:0000313" key="3">
    <source>
        <dbReference type="EMBL" id="TKA94904.1"/>
    </source>
</evidence>
<keyword evidence="2" id="KW-1133">Transmembrane helix</keyword>
<gene>
    <name evidence="3" type="ORF">FAZ78_19715</name>
</gene>
<evidence type="ECO:0008006" key="5">
    <source>
        <dbReference type="Google" id="ProtNLM"/>
    </source>
</evidence>
<feature type="transmembrane region" description="Helical" evidence="2">
    <location>
        <begin position="45"/>
        <end position="71"/>
    </location>
</feature>
<feature type="transmembrane region" description="Helical" evidence="2">
    <location>
        <begin position="301"/>
        <end position="320"/>
    </location>
</feature>
<evidence type="ECO:0000256" key="2">
    <source>
        <dbReference type="SAM" id="Phobius"/>
    </source>
</evidence>
<keyword evidence="2" id="KW-0812">Transmembrane</keyword>
<comment type="caution">
    <text evidence="3">The sequence shown here is derived from an EMBL/GenBank/DDBJ whole genome shotgun (WGS) entry which is preliminary data.</text>
</comment>
<protein>
    <recommendedName>
        <fullName evidence="5">O-antigen ligase-like membrane protein</fullName>
    </recommendedName>
</protein>
<feature type="region of interest" description="Disordered" evidence="1">
    <location>
        <begin position="452"/>
        <end position="494"/>
    </location>
</feature>
<sequence length="494" mass="51291">MIVYPISILVLFLWIALSLRRLDNGLVLAIALVPFGMLAAVTLPAIGGMSILACSLVAALTVGVATLRLLFDPKRGPIALPAPTIAFGIFALYALFSATVLVRLFAGQFQVFSLSRTVQGARIDTAFASVLVPLSPGGSNLSQSFYILLAFAVFVALGHSLRRRGLTLANTAMRLAASVNLLLAAMDLAGLDAVLASIRTASYTLANEQTMGGFARVIGGFSEPSSFGATSAAFFAWFAMAFRSSRRWSDLTLALLSLLCTAASFSATGLFAAGVVSLWIAGIAAVALLRPTSGKAMSRSLTAAGILLCGLCLLLVLTPLPDLLQDLFRRIFLEKSGSMSGLERKAWAVSGLNAFRQTWGLGAGAGSLRSNGLAPVLLGSVGVPGTLAYVTFLWLTLGRARPAGQAGAIYRSAQAAALAQLSSAGISGTVPDPGLLLVLCCAVGAAARETAPPLRPLPARPGARTLRQAEPAPGCDEMLQPSRISCPESNLRPS</sequence>
<feature type="transmembrane region" description="Helical" evidence="2">
    <location>
        <begin position="83"/>
        <end position="106"/>
    </location>
</feature>
<dbReference type="AlphaFoldDB" id="A0A4U0YXU6"/>
<name>A0A4U0YXU6_9RHOB</name>
<feature type="transmembrane region" description="Helical" evidence="2">
    <location>
        <begin position="173"/>
        <end position="198"/>
    </location>
</feature>
<feature type="transmembrane region" description="Helical" evidence="2">
    <location>
        <begin position="376"/>
        <end position="397"/>
    </location>
</feature>
<reference evidence="3 4" key="1">
    <citation type="submission" date="2019-04" db="EMBL/GenBank/DDBJ databases">
        <title>Crypto-aerobic microbial life in anoxic (sulfidic) marine sediments.</title>
        <authorList>
            <person name="Bhattacharya S."/>
            <person name="Roy C."/>
            <person name="Mondal N."/>
            <person name="Sarkar J."/>
            <person name="Mandal S."/>
            <person name="Rameez M.J."/>
            <person name="Ghosh W."/>
        </authorList>
    </citation>
    <scope>NUCLEOTIDE SEQUENCE [LARGE SCALE GENOMIC DNA]</scope>
    <source>
        <strain evidence="3 4">SBBC</strain>
    </source>
</reference>
<keyword evidence="2" id="KW-0472">Membrane</keyword>
<feature type="transmembrane region" description="Helical" evidence="2">
    <location>
        <begin position="271"/>
        <end position="289"/>
    </location>
</feature>
<evidence type="ECO:0000256" key="1">
    <source>
        <dbReference type="SAM" id="MobiDB-lite"/>
    </source>
</evidence>
<dbReference type="Proteomes" id="UP000306340">
    <property type="component" value="Unassembled WGS sequence"/>
</dbReference>
<dbReference type="EMBL" id="SWAU01000260">
    <property type="protein sequence ID" value="TKA94904.1"/>
    <property type="molecule type" value="Genomic_DNA"/>
</dbReference>
<evidence type="ECO:0000313" key="4">
    <source>
        <dbReference type="Proteomes" id="UP000306340"/>
    </source>
</evidence>